<evidence type="ECO:0000313" key="2">
    <source>
        <dbReference type="EMBL" id="QCP09901.1"/>
    </source>
</evidence>
<dbReference type="OrthoDB" id="9771038at2"/>
<keyword evidence="3" id="KW-1185">Reference proteome</keyword>
<protein>
    <submittedName>
        <fullName evidence="1">Uncharacterized protein</fullName>
    </submittedName>
</protein>
<dbReference type="AlphaFoldDB" id="A0A4V1ED55"/>
<evidence type="ECO:0000313" key="1">
    <source>
        <dbReference type="EMBL" id="MBB3219874.1"/>
    </source>
</evidence>
<dbReference type="EMBL" id="JACHXS010000001">
    <property type="protein sequence ID" value="MBB3219874.1"/>
    <property type="molecule type" value="Genomic_DNA"/>
</dbReference>
<proteinExistence type="predicted"/>
<dbReference type="Proteomes" id="UP000298763">
    <property type="component" value="Chromosome"/>
</dbReference>
<organism evidence="1 4">
    <name type="scientific">Pseudoduganella umbonata</name>
    <dbReference type="NCBI Taxonomy" id="864828"/>
    <lineage>
        <taxon>Bacteria</taxon>
        <taxon>Pseudomonadati</taxon>
        <taxon>Pseudomonadota</taxon>
        <taxon>Betaproteobacteria</taxon>
        <taxon>Burkholderiales</taxon>
        <taxon>Oxalobacteraceae</taxon>
        <taxon>Telluria group</taxon>
        <taxon>Pseudoduganella</taxon>
    </lineage>
</organism>
<dbReference type="Gene3D" id="2.40.110.20">
    <property type="match status" value="1"/>
</dbReference>
<reference evidence="1 4" key="2">
    <citation type="submission" date="2020-08" db="EMBL/GenBank/DDBJ databases">
        <title>Genomic Encyclopedia of Type Strains, Phase III (KMG-III): the genomes of soil and plant-associated and newly described type strains.</title>
        <authorList>
            <person name="Whitman W."/>
        </authorList>
    </citation>
    <scope>NUCLEOTIDE SEQUENCE [LARGE SCALE GENOMIC DNA]</scope>
    <source>
        <strain evidence="1 4">CECT 7753</strain>
    </source>
</reference>
<evidence type="ECO:0000313" key="4">
    <source>
        <dbReference type="Proteomes" id="UP000584325"/>
    </source>
</evidence>
<sequence>MVLSALQADAHQVLAHTGESGGRRLSCFPVPRFLPDETLNGLRVQRLQGKPRTVERVVEVECADGFRPATRAGSGLVAVAFFSSRAMDSAHRGLG</sequence>
<dbReference type="RefSeq" id="WP_137312787.1">
    <property type="nucleotide sequence ID" value="NZ_CP040017.1"/>
</dbReference>
<gene>
    <name evidence="2" type="ORF">FCL38_05280</name>
    <name evidence="1" type="ORF">FHS02_000661</name>
</gene>
<accession>A0A4V1ED55</accession>
<reference evidence="2 3" key="1">
    <citation type="submission" date="2019-05" db="EMBL/GenBank/DDBJ databases">
        <title>Draft Genome Sequences of Six Type Strains of the Genus Massilia.</title>
        <authorList>
            <person name="Miess H."/>
            <person name="Frediansyhah A."/>
            <person name="Gross H."/>
        </authorList>
    </citation>
    <scope>NUCLEOTIDE SEQUENCE [LARGE SCALE GENOMIC DNA]</scope>
    <source>
        <strain evidence="2 3">DSMZ 26121</strain>
    </source>
</reference>
<dbReference type="EMBL" id="CP040017">
    <property type="protein sequence ID" value="QCP09901.1"/>
    <property type="molecule type" value="Genomic_DNA"/>
</dbReference>
<evidence type="ECO:0000313" key="3">
    <source>
        <dbReference type="Proteomes" id="UP000298763"/>
    </source>
</evidence>
<dbReference type="Proteomes" id="UP000584325">
    <property type="component" value="Unassembled WGS sequence"/>
</dbReference>
<name>A0A4V1ED55_9BURK</name>